<feature type="domain" description="CBS" evidence="21">
    <location>
        <begin position="154"/>
        <end position="210"/>
    </location>
</feature>
<dbReference type="GO" id="GO:0006183">
    <property type="term" value="P:GTP biosynthetic process"/>
    <property type="evidence" value="ECO:0007669"/>
    <property type="project" value="TreeGrafter"/>
</dbReference>
<evidence type="ECO:0000256" key="8">
    <source>
        <dbReference type="ARBA" id="ARBA00022958"/>
    </source>
</evidence>
<keyword evidence="10 13" id="KW-0520">NAD</keyword>
<feature type="binding site" evidence="13 15">
    <location>
        <begin position="362"/>
        <end position="363"/>
    </location>
    <ligand>
        <name>IMP</name>
        <dbReference type="ChEBI" id="CHEBI:58053"/>
    </ligand>
</feature>
<dbReference type="CDD" id="cd04601">
    <property type="entry name" value="CBS_pair_IMPDH"/>
    <property type="match status" value="1"/>
</dbReference>
<dbReference type="HAMAP" id="MF_01964">
    <property type="entry name" value="IMPDH"/>
    <property type="match status" value="1"/>
</dbReference>
<keyword evidence="7 13" id="KW-0658">Purine biosynthesis</keyword>
<evidence type="ECO:0000256" key="19">
    <source>
        <dbReference type="RuleBase" id="RU003927"/>
    </source>
</evidence>
<feature type="binding site" evidence="13 15">
    <location>
        <begin position="339"/>
        <end position="341"/>
    </location>
    <ligand>
        <name>IMP</name>
        <dbReference type="ChEBI" id="CHEBI:58053"/>
    </ligand>
</feature>
<dbReference type="EC" id="1.1.1.205" evidence="13 20"/>
<comment type="subunit">
    <text evidence="3 13">Homotetramer.</text>
</comment>
<keyword evidence="6 13" id="KW-0332">GMP biosynthesis</keyword>
<comment type="cofactor">
    <cofactor evidence="1 13">
        <name>K(+)</name>
        <dbReference type="ChEBI" id="CHEBI:29103"/>
    </cofactor>
</comment>
<feature type="binding site" evidence="13">
    <location>
        <position position="471"/>
    </location>
    <ligand>
        <name>K(+)</name>
        <dbReference type="ChEBI" id="CHEBI:29103"/>
        <note>ligand shared between two tetrameric partners</note>
    </ligand>
</feature>
<dbReference type="CDD" id="cd00381">
    <property type="entry name" value="IMPDH"/>
    <property type="match status" value="1"/>
</dbReference>
<feature type="binding site" evidence="13 15">
    <location>
        <position position="417"/>
    </location>
    <ligand>
        <name>IMP</name>
        <dbReference type="ChEBI" id="CHEBI:58053"/>
    </ligand>
</feature>
<dbReference type="Pfam" id="PF00571">
    <property type="entry name" value="CBS"/>
    <property type="match status" value="2"/>
</dbReference>
<evidence type="ECO:0000256" key="4">
    <source>
        <dbReference type="ARBA" id="ARBA00022723"/>
    </source>
</evidence>
<feature type="binding site" description="in other chain" evidence="13 17">
    <location>
        <position position="306"/>
    </location>
    <ligand>
        <name>K(+)</name>
        <dbReference type="ChEBI" id="CHEBI:29103"/>
        <note>ligand shared between two tetrameric partners</note>
    </ligand>
</feature>
<gene>
    <name evidence="13" type="primary">guaB</name>
    <name evidence="22" type="ORF">A2898_02380</name>
</gene>
<comment type="pathway">
    <text evidence="13 20">Purine metabolism; XMP biosynthesis via de novo pathway; XMP from IMP: step 1/1.</text>
</comment>
<dbReference type="SUPFAM" id="SSF51412">
    <property type="entry name" value="Inosine monophosphate dehydrogenase (IMPDH)"/>
    <property type="match status" value="1"/>
</dbReference>
<evidence type="ECO:0000256" key="2">
    <source>
        <dbReference type="ARBA" id="ARBA00005502"/>
    </source>
</evidence>
<feature type="active site" description="Proton acceptor" evidence="13 14">
    <location>
        <position position="402"/>
    </location>
</feature>
<dbReference type="FunFam" id="3.20.20.70:FF:000003">
    <property type="entry name" value="GMP reductase"/>
    <property type="match status" value="1"/>
</dbReference>
<dbReference type="Pfam" id="PF00478">
    <property type="entry name" value="IMPDH"/>
    <property type="match status" value="1"/>
</dbReference>
<dbReference type="UniPathway" id="UPA00601">
    <property type="reaction ID" value="UER00295"/>
</dbReference>
<dbReference type="InterPro" id="IPR046342">
    <property type="entry name" value="CBS_dom_sf"/>
</dbReference>
<feature type="binding site" description="in other chain" evidence="13 17">
    <location>
        <position position="303"/>
    </location>
    <ligand>
        <name>K(+)</name>
        <dbReference type="ChEBI" id="CHEBI:29103"/>
        <note>ligand shared between two tetrameric partners</note>
    </ligand>
</feature>
<evidence type="ECO:0000256" key="13">
    <source>
        <dbReference type="HAMAP-Rule" id="MF_01964"/>
    </source>
</evidence>
<protein>
    <recommendedName>
        <fullName evidence="13 20">Inosine-5'-monophosphate dehydrogenase</fullName>
        <shortName evidence="13">IMP dehydrogenase</shortName>
        <shortName evidence="13">IMPD</shortName>
        <shortName evidence="13">IMPDH</shortName>
        <ecNumber evidence="13 20">1.1.1.205</ecNumber>
    </recommendedName>
</protein>
<feature type="binding site" description="in other chain" evidence="13 17">
    <location>
        <position position="301"/>
    </location>
    <ligand>
        <name>K(+)</name>
        <dbReference type="ChEBI" id="CHEBI:29103"/>
        <note>ligand shared between two tetrameric partners</note>
    </ligand>
</feature>
<dbReference type="SMART" id="SM00116">
    <property type="entry name" value="CBS"/>
    <property type="match status" value="2"/>
</dbReference>
<dbReference type="STRING" id="1798543.A2898_02380"/>
<evidence type="ECO:0000256" key="7">
    <source>
        <dbReference type="ARBA" id="ARBA00022755"/>
    </source>
</evidence>
<dbReference type="PROSITE" id="PS51371">
    <property type="entry name" value="CBS"/>
    <property type="match status" value="2"/>
</dbReference>
<keyword evidence="4 13" id="KW-0479">Metal-binding</keyword>
<dbReference type="PROSITE" id="PS00487">
    <property type="entry name" value="IMP_DH_GMP_RED"/>
    <property type="match status" value="1"/>
</dbReference>
<feature type="binding site" evidence="13">
    <location>
        <position position="473"/>
    </location>
    <ligand>
        <name>K(+)</name>
        <dbReference type="ChEBI" id="CHEBI:29103"/>
        <note>ligand shared between two tetrameric partners</note>
    </ligand>
</feature>
<dbReference type="EMBL" id="MHKE01000015">
    <property type="protein sequence ID" value="OGY83102.1"/>
    <property type="molecule type" value="Genomic_DNA"/>
</dbReference>
<evidence type="ECO:0000256" key="17">
    <source>
        <dbReference type="PIRSR" id="PIRSR000130-4"/>
    </source>
</evidence>
<dbReference type="PIRSF" id="PIRSF000130">
    <property type="entry name" value="IMPDH"/>
    <property type="match status" value="1"/>
</dbReference>
<dbReference type="NCBIfam" id="TIGR01302">
    <property type="entry name" value="IMP_dehydrog"/>
    <property type="match status" value="1"/>
</dbReference>
<feature type="binding site" evidence="13 16">
    <location>
        <begin position="299"/>
        <end position="301"/>
    </location>
    <ligand>
        <name>NAD(+)</name>
        <dbReference type="ChEBI" id="CHEBI:57540"/>
    </ligand>
</feature>
<evidence type="ECO:0000256" key="6">
    <source>
        <dbReference type="ARBA" id="ARBA00022749"/>
    </source>
</evidence>
<dbReference type="InterPro" id="IPR005990">
    <property type="entry name" value="IMP_DH"/>
</dbReference>
<dbReference type="GO" id="GO:0003938">
    <property type="term" value="F:IMP dehydrogenase activity"/>
    <property type="evidence" value="ECO:0007669"/>
    <property type="project" value="UniProtKB-UniRule"/>
</dbReference>
<comment type="catalytic activity">
    <reaction evidence="12 13 20">
        <text>IMP + NAD(+) + H2O = XMP + NADH + H(+)</text>
        <dbReference type="Rhea" id="RHEA:11708"/>
        <dbReference type="ChEBI" id="CHEBI:15377"/>
        <dbReference type="ChEBI" id="CHEBI:15378"/>
        <dbReference type="ChEBI" id="CHEBI:57464"/>
        <dbReference type="ChEBI" id="CHEBI:57540"/>
        <dbReference type="ChEBI" id="CHEBI:57945"/>
        <dbReference type="ChEBI" id="CHEBI:58053"/>
        <dbReference type="EC" id="1.1.1.205"/>
    </reaction>
</comment>
<feature type="binding site" evidence="13">
    <location>
        <position position="247"/>
    </location>
    <ligand>
        <name>NAD(+)</name>
        <dbReference type="ChEBI" id="CHEBI:57540"/>
    </ligand>
</feature>
<dbReference type="Proteomes" id="UP000179164">
    <property type="component" value="Unassembled WGS sequence"/>
</dbReference>
<evidence type="ECO:0000313" key="23">
    <source>
        <dbReference type="Proteomes" id="UP000179164"/>
    </source>
</evidence>
<keyword evidence="8 13" id="KW-0630">Potassium</keyword>
<dbReference type="InterPro" id="IPR000644">
    <property type="entry name" value="CBS_dom"/>
</dbReference>
<evidence type="ECO:0000259" key="21">
    <source>
        <dbReference type="PROSITE" id="PS51371"/>
    </source>
</evidence>
<dbReference type="InterPro" id="IPR015875">
    <property type="entry name" value="IMP_DH/GMP_Rdtase_CS"/>
</dbReference>
<feature type="binding site" evidence="13">
    <location>
        <position position="472"/>
    </location>
    <ligand>
        <name>K(+)</name>
        <dbReference type="ChEBI" id="CHEBI:29103"/>
        <note>ligand shared between two tetrameric partners</note>
    </ligand>
</feature>
<feature type="binding site" evidence="13 15">
    <location>
        <position position="304"/>
    </location>
    <ligand>
        <name>IMP</name>
        <dbReference type="ChEBI" id="CHEBI:58053"/>
    </ligand>
</feature>
<sequence>MKSFEETFTYDDVLLVPLLSDIRPRQTDVSTQFSRRIRLKAPLVSAPMDTVTEAPLAIALALEGGMGIIHKNMSLEKQAEEVEKVKRFENGFIEDPVVVTPEQKIADVYATKEQKGFSNIPVVDAKRKLVGIITELDYSVPEDLQVPVKFKMRILKEIMTAKKGITLEQANKIIKRERIAVLPVIDSSGILISIVTRKDLEKNVFYPNASKNEQKQLRVGAAVSVGTEALERTRLLAEAGVDAIVIDVAHGHSRGVIETIRLLKKERSLKAIDIVAGNIATAEGCRALIAAGADAVKVGVGPGSICTTRVVAGIGVPQLSAVLDAARGRGKSVVPIIADGGIKYSGDIVKALAGGAQTIMIGSLFAGTDEAPGEIEYHEGQMYKSYRGMGSREAMPFGSKDRYGQADAKKSSELIPEGVSGRVRYKGPVAKHIRQLIGGIRAGFAYIGAANINDLQRKAQFIRISDSAKRESHPYNISITKEAPNYPL</sequence>
<dbReference type="GO" id="GO:0000166">
    <property type="term" value="F:nucleotide binding"/>
    <property type="evidence" value="ECO:0007669"/>
    <property type="project" value="UniProtKB-UniRule"/>
</dbReference>
<feature type="active site" description="Thioimidate intermediate" evidence="13 14">
    <location>
        <position position="306"/>
    </location>
</feature>
<proteinExistence type="inferred from homology"/>
<evidence type="ECO:0000256" key="1">
    <source>
        <dbReference type="ARBA" id="ARBA00001958"/>
    </source>
</evidence>
<accession>A0A1G2B1P6</accession>
<comment type="function">
    <text evidence="13">Catalyzes the conversion of inosine 5'-phosphate (IMP) to xanthosine 5'-phosphate (XMP), the first committed and rate-limiting step in the de novo synthesis of guanine nucleotides, and therefore plays an important role in the regulation of cell growth.</text>
</comment>
<dbReference type="PANTHER" id="PTHR11911">
    <property type="entry name" value="INOSINE-5-MONOPHOSPHATE DEHYDROGENASE RELATED"/>
    <property type="match status" value="1"/>
</dbReference>
<evidence type="ECO:0000256" key="10">
    <source>
        <dbReference type="ARBA" id="ARBA00023027"/>
    </source>
</evidence>
<comment type="similarity">
    <text evidence="2 13 19">Belongs to the IMPDH/GMPR family.</text>
</comment>
<dbReference type="SUPFAM" id="SSF54631">
    <property type="entry name" value="CBS-domain pair"/>
    <property type="match status" value="1"/>
</dbReference>
<comment type="caution">
    <text evidence="22">The sequence shown here is derived from an EMBL/GenBank/DDBJ whole genome shotgun (WGS) entry which is preliminary data.</text>
</comment>
<dbReference type="GO" id="GO:0046872">
    <property type="term" value="F:metal ion binding"/>
    <property type="evidence" value="ECO:0007669"/>
    <property type="project" value="UniProtKB-UniRule"/>
</dbReference>
<dbReference type="PANTHER" id="PTHR11911:SF111">
    <property type="entry name" value="INOSINE-5'-MONOPHOSPHATE DEHYDROGENASE"/>
    <property type="match status" value="1"/>
</dbReference>
<comment type="activity regulation">
    <text evidence="13">Mycophenolic acid (MPA) is a non-competitive inhibitor that prevents formation of the closed enzyme conformation by binding to the same site as the amobile flap. In contrast, mizoribine monophosphate (MZP) is a competitive inhibitor that induces the closed conformation. MPA is a potent inhibitor of mammalian IMPDHs but a poor inhibitor of the bacterial enzymes. MZP is a more potent inhibitor of bacterial IMPDH.</text>
</comment>
<evidence type="ECO:0000256" key="14">
    <source>
        <dbReference type="PIRSR" id="PIRSR000130-1"/>
    </source>
</evidence>
<dbReference type="SMART" id="SM01240">
    <property type="entry name" value="IMPDH"/>
    <property type="match status" value="1"/>
</dbReference>
<evidence type="ECO:0000256" key="11">
    <source>
        <dbReference type="ARBA" id="ARBA00023122"/>
    </source>
</evidence>
<name>A0A1G2B1P6_9BACT</name>
<evidence type="ECO:0000256" key="3">
    <source>
        <dbReference type="ARBA" id="ARBA00011881"/>
    </source>
</evidence>
<evidence type="ECO:0000256" key="20">
    <source>
        <dbReference type="RuleBase" id="RU003928"/>
    </source>
</evidence>
<comment type="caution">
    <text evidence="13">Lacks conserved residue(s) required for the propagation of feature annotation.</text>
</comment>
<feature type="binding site" evidence="16">
    <location>
        <begin position="247"/>
        <end position="249"/>
    </location>
    <ligand>
        <name>NAD(+)</name>
        <dbReference type="ChEBI" id="CHEBI:57540"/>
    </ligand>
</feature>
<evidence type="ECO:0000256" key="12">
    <source>
        <dbReference type="ARBA" id="ARBA00048028"/>
    </source>
</evidence>
<evidence type="ECO:0000256" key="9">
    <source>
        <dbReference type="ARBA" id="ARBA00023002"/>
    </source>
</evidence>
<keyword evidence="5" id="KW-0677">Repeat</keyword>
<dbReference type="InterPro" id="IPR001093">
    <property type="entry name" value="IMP_DH_GMPRt"/>
</dbReference>
<reference evidence="22 23" key="1">
    <citation type="journal article" date="2016" name="Nat. Commun.">
        <title>Thousands of microbial genomes shed light on interconnected biogeochemical processes in an aquifer system.</title>
        <authorList>
            <person name="Anantharaman K."/>
            <person name="Brown C.T."/>
            <person name="Hug L.A."/>
            <person name="Sharon I."/>
            <person name="Castelle C.J."/>
            <person name="Probst A.J."/>
            <person name="Thomas B.C."/>
            <person name="Singh A."/>
            <person name="Wilkins M.J."/>
            <person name="Karaoz U."/>
            <person name="Brodie E.L."/>
            <person name="Williams K.H."/>
            <person name="Hubbard S.S."/>
            <person name="Banfield J.F."/>
        </authorList>
    </citation>
    <scope>NUCLEOTIDE SEQUENCE [LARGE SCALE GENOMIC DNA]</scope>
</reference>
<dbReference type="InterPro" id="IPR013785">
    <property type="entry name" value="Aldolase_TIM"/>
</dbReference>
<evidence type="ECO:0000256" key="16">
    <source>
        <dbReference type="PIRSR" id="PIRSR000130-3"/>
    </source>
</evidence>
<evidence type="ECO:0000256" key="18">
    <source>
        <dbReference type="PROSITE-ProRule" id="PRU00703"/>
    </source>
</evidence>
<feature type="domain" description="CBS" evidence="21">
    <location>
        <begin position="92"/>
        <end position="148"/>
    </location>
</feature>
<evidence type="ECO:0000256" key="15">
    <source>
        <dbReference type="PIRSR" id="PIRSR000130-2"/>
    </source>
</evidence>
<dbReference type="GO" id="GO:0006177">
    <property type="term" value="P:GMP biosynthetic process"/>
    <property type="evidence" value="ECO:0007669"/>
    <property type="project" value="UniProtKB-UniRule"/>
</dbReference>
<dbReference type="AlphaFoldDB" id="A0A1G2B1P6"/>
<evidence type="ECO:0000313" key="22">
    <source>
        <dbReference type="EMBL" id="OGY83102.1"/>
    </source>
</evidence>
<dbReference type="Gene3D" id="3.20.20.70">
    <property type="entry name" value="Aldolase class I"/>
    <property type="match status" value="1"/>
</dbReference>
<keyword evidence="9 13" id="KW-0560">Oxidoreductase</keyword>
<organism evidence="22 23">
    <name type="scientific">Candidatus Kerfeldbacteria bacterium RIFCSPLOWO2_01_FULL_48_11</name>
    <dbReference type="NCBI Taxonomy" id="1798543"/>
    <lineage>
        <taxon>Bacteria</taxon>
        <taxon>Candidatus Kerfeldiibacteriota</taxon>
    </lineage>
</organism>
<evidence type="ECO:0000256" key="5">
    <source>
        <dbReference type="ARBA" id="ARBA00022737"/>
    </source>
</evidence>
<keyword evidence="11 18" id="KW-0129">CBS domain</keyword>
<feature type="binding site" evidence="13 15">
    <location>
        <begin position="386"/>
        <end position="390"/>
    </location>
    <ligand>
        <name>IMP</name>
        <dbReference type="ChEBI" id="CHEBI:58053"/>
    </ligand>
</feature>